<dbReference type="EMBL" id="ASHX02000001">
    <property type="protein sequence ID" value="OEJ97500.1"/>
    <property type="molecule type" value="Genomic_DNA"/>
</dbReference>
<dbReference type="OrthoDB" id="290916at2"/>
<dbReference type="eggNOG" id="COG0664">
    <property type="taxonomic scope" value="Bacteria"/>
</dbReference>
<dbReference type="InterPro" id="IPR014710">
    <property type="entry name" value="RmlC-like_jellyroll"/>
</dbReference>
<feature type="domain" description="Cyclic nucleotide-binding" evidence="1">
    <location>
        <begin position="6"/>
        <end position="76"/>
    </location>
</feature>
<dbReference type="Proteomes" id="UP000095329">
    <property type="component" value="Unassembled WGS sequence"/>
</dbReference>
<keyword evidence="3" id="KW-1185">Reference proteome</keyword>
<dbReference type="RefSeq" id="WP_023590135.1">
    <property type="nucleotide sequence ID" value="NZ_ASHX02000001.1"/>
</dbReference>
<protein>
    <recommendedName>
        <fullName evidence="1">Cyclic nucleotide-binding domain-containing protein</fullName>
    </recommendedName>
</protein>
<dbReference type="Gene3D" id="2.60.120.10">
    <property type="entry name" value="Jelly Rolls"/>
    <property type="match status" value="1"/>
</dbReference>
<dbReference type="SUPFAM" id="SSF51206">
    <property type="entry name" value="cAMP-binding domain-like"/>
    <property type="match status" value="1"/>
</dbReference>
<comment type="caution">
    <text evidence="2">The sequence shown here is derived from an EMBL/GenBank/DDBJ whole genome shotgun (WGS) entry which is preliminary data.</text>
</comment>
<accession>A0A1D3DYU5</accession>
<name>A0A1D3DYU5_9ACTN</name>
<reference evidence="2 3" key="1">
    <citation type="journal article" date="2013" name="Genome Announc.">
        <title>Genome Sequence of Streptomyces violaceusniger Strain SPC6, a Halotolerant Streptomycete That Exhibits Rapid Growth and Development.</title>
        <authorList>
            <person name="Chen X."/>
            <person name="Zhang B."/>
            <person name="Zhang W."/>
            <person name="Wu X."/>
            <person name="Zhang M."/>
            <person name="Chen T."/>
            <person name="Liu G."/>
            <person name="Dyson P."/>
        </authorList>
    </citation>
    <scope>NUCLEOTIDE SEQUENCE [LARGE SCALE GENOMIC DNA]</scope>
    <source>
        <strain evidence="2 3">SPC6</strain>
    </source>
</reference>
<sequence length="152" mass="16988">MTRAPRINALPAPHRERLMALSREVAFEPGHRLFDERQSADQFWIIRTGAVNLDSRLPGSPRPAVIEMLGHGELVGLSWMFPPYEWELGAEAMSLVRAHEFDAAAVRALCEAETAFGYALTQWVGQVLSHRLQATRVRLLDMYAPHGSGVVL</sequence>
<dbReference type="AlphaFoldDB" id="A0A1D3DYU5"/>
<evidence type="ECO:0000313" key="2">
    <source>
        <dbReference type="EMBL" id="OEJ97500.1"/>
    </source>
</evidence>
<dbReference type="CDD" id="cd00038">
    <property type="entry name" value="CAP_ED"/>
    <property type="match status" value="1"/>
</dbReference>
<evidence type="ECO:0000313" key="3">
    <source>
        <dbReference type="Proteomes" id="UP000095329"/>
    </source>
</evidence>
<dbReference type="STRING" id="1306406.J116_026645"/>
<dbReference type="InterPro" id="IPR018490">
    <property type="entry name" value="cNMP-bd_dom_sf"/>
</dbReference>
<dbReference type="InterPro" id="IPR000595">
    <property type="entry name" value="cNMP-bd_dom"/>
</dbReference>
<gene>
    <name evidence="2" type="ORF">J116_026645</name>
</gene>
<organism evidence="2 3">
    <name type="scientific">Streptomyces thermolilacinus SPC6</name>
    <dbReference type="NCBI Taxonomy" id="1306406"/>
    <lineage>
        <taxon>Bacteria</taxon>
        <taxon>Bacillati</taxon>
        <taxon>Actinomycetota</taxon>
        <taxon>Actinomycetes</taxon>
        <taxon>Kitasatosporales</taxon>
        <taxon>Streptomycetaceae</taxon>
        <taxon>Streptomyces</taxon>
    </lineage>
</organism>
<dbReference type="Pfam" id="PF00027">
    <property type="entry name" value="cNMP_binding"/>
    <property type="match status" value="1"/>
</dbReference>
<dbReference type="PROSITE" id="PS50042">
    <property type="entry name" value="CNMP_BINDING_3"/>
    <property type="match status" value="1"/>
</dbReference>
<evidence type="ECO:0000259" key="1">
    <source>
        <dbReference type="PROSITE" id="PS50042"/>
    </source>
</evidence>
<proteinExistence type="predicted"/>